<organism evidence="1 2">
    <name type="scientific">Cyclonatronum proteinivorum</name>
    <dbReference type="NCBI Taxonomy" id="1457365"/>
    <lineage>
        <taxon>Bacteria</taxon>
        <taxon>Pseudomonadati</taxon>
        <taxon>Balneolota</taxon>
        <taxon>Balneolia</taxon>
        <taxon>Balneolales</taxon>
        <taxon>Cyclonatronaceae</taxon>
        <taxon>Cyclonatronum</taxon>
    </lineage>
</organism>
<evidence type="ECO:0000313" key="2">
    <source>
        <dbReference type="Proteomes" id="UP000254808"/>
    </source>
</evidence>
<dbReference type="Gene3D" id="3.40.50.300">
    <property type="entry name" value="P-loop containing nucleotide triphosphate hydrolases"/>
    <property type="match status" value="1"/>
</dbReference>
<accession>A0A345UPS8</accession>
<keyword evidence="2" id="KW-1185">Reference proteome</keyword>
<reference evidence="1 2" key="1">
    <citation type="submission" date="2018-03" db="EMBL/GenBank/DDBJ databases">
        <title>Phenotypic and genomic properties of Cyclonatronum proteinivorum gen. nov., sp. nov., a haloalkaliphilic bacteroidete from soda lakes possessing Na+-translocating rhodopsin.</title>
        <authorList>
            <person name="Toshchakov S.V."/>
            <person name="Korzhenkov A."/>
            <person name="Samarov N.I."/>
            <person name="Kublanov I.V."/>
            <person name="Muntyan M.S."/>
            <person name="Sorokin D.Y."/>
        </authorList>
    </citation>
    <scope>NUCLEOTIDE SEQUENCE [LARGE SCALE GENOMIC DNA]</scope>
    <source>
        <strain evidence="1 2">Omega</strain>
    </source>
</reference>
<dbReference type="AlphaFoldDB" id="A0A345UPS8"/>
<protein>
    <recommendedName>
        <fullName evidence="3">Hpr(Ser) kinase/phosphatase</fullName>
    </recommendedName>
</protein>
<proteinExistence type="predicted"/>
<dbReference type="KEGG" id="cprv:CYPRO_3247"/>
<evidence type="ECO:0008006" key="3">
    <source>
        <dbReference type="Google" id="ProtNLM"/>
    </source>
</evidence>
<dbReference type="SUPFAM" id="SSF53795">
    <property type="entry name" value="PEP carboxykinase-like"/>
    <property type="match status" value="1"/>
</dbReference>
<name>A0A345UPS8_9BACT</name>
<dbReference type="RefSeq" id="WP_114985564.1">
    <property type="nucleotide sequence ID" value="NZ_CP027806.1"/>
</dbReference>
<dbReference type="Proteomes" id="UP000254808">
    <property type="component" value="Chromosome"/>
</dbReference>
<dbReference type="EMBL" id="CP027806">
    <property type="protein sequence ID" value="AXJ02480.1"/>
    <property type="molecule type" value="Genomic_DNA"/>
</dbReference>
<sequence length="296" mass="33958">MHFFRVADVVYKLTAEGRMQREPGNCLQPYLIEPEQRHDVHIHVHESLPGDLSFLNDLPSICDGNLDGQSLWSVAKHEEGFVIRTYQHFSPDDQQFVTVTDKHFTRFACYPLNFPPEDEQRSVAPVSFPLLSLILYYQTLSHPMLFVHASAVCDGDKGRVFTGVSGVGKSTISNTWYQAGYKLINDDRLLIRKNEEGRWIVHNTPMVYPQVPASVPLHAVYLLRQAPEYSLRKLRSAEAVTRVLSNCILQGFDRDFLQHHLRTVTDMLSETPVYEFGNLPEPGVIDFIREHEAHRQ</sequence>
<dbReference type="OrthoDB" id="384098at2"/>
<gene>
    <name evidence="1" type="ORF">CYPRO_3247</name>
</gene>
<dbReference type="InterPro" id="IPR027417">
    <property type="entry name" value="P-loop_NTPase"/>
</dbReference>
<evidence type="ECO:0000313" key="1">
    <source>
        <dbReference type="EMBL" id="AXJ02480.1"/>
    </source>
</evidence>